<dbReference type="PANTHER" id="PTHR43344:SF21">
    <property type="entry name" value="POLYOL PHOSPHATE PHOSPHATASE PYP1"/>
    <property type="match status" value="1"/>
</dbReference>
<organism evidence="2 3">
    <name type="scientific">Tumidithrix elongata BACA0141</name>
    <dbReference type="NCBI Taxonomy" id="2716417"/>
    <lineage>
        <taxon>Bacteria</taxon>
        <taxon>Bacillati</taxon>
        <taxon>Cyanobacteriota</taxon>
        <taxon>Cyanophyceae</taxon>
        <taxon>Pseudanabaenales</taxon>
        <taxon>Pseudanabaenaceae</taxon>
        <taxon>Tumidithrix</taxon>
        <taxon>Tumidithrix elongata</taxon>
    </lineage>
</organism>
<evidence type="ECO:0000313" key="2">
    <source>
        <dbReference type="EMBL" id="MEE3719973.1"/>
    </source>
</evidence>
<keyword evidence="3" id="KW-1185">Reference proteome</keyword>
<dbReference type="InterPro" id="IPR023214">
    <property type="entry name" value="HAD_sf"/>
</dbReference>
<dbReference type="NCBIfam" id="TIGR01488">
    <property type="entry name" value="HAD-SF-IB"/>
    <property type="match status" value="1"/>
</dbReference>
<protein>
    <submittedName>
        <fullName evidence="2">HAD-IB family phosphatase</fullName>
    </submittedName>
</protein>
<dbReference type="GO" id="GO:0000287">
    <property type="term" value="F:magnesium ion binding"/>
    <property type="evidence" value="ECO:0007669"/>
    <property type="project" value="TreeGrafter"/>
</dbReference>
<accession>A0AAW9Q633</accession>
<dbReference type="InterPro" id="IPR036412">
    <property type="entry name" value="HAD-like_sf"/>
</dbReference>
<dbReference type="Gene3D" id="3.90.1470.20">
    <property type="match status" value="1"/>
</dbReference>
<evidence type="ECO:0000313" key="3">
    <source>
        <dbReference type="Proteomes" id="UP001333818"/>
    </source>
</evidence>
<dbReference type="PANTHER" id="PTHR43344">
    <property type="entry name" value="PHOSPHOSERINE PHOSPHATASE"/>
    <property type="match status" value="1"/>
</dbReference>
<sequence>MKRIVLCDFDGTITVEETFVAMIKRFAPEVSAQVLPELYAKRLTLRQGVRQMLESISSSDYPKIIEFTRSQPIRAGFLELLDFLDSENIPLVIVSGGLRCMIEAVVAPFIDRIKAIHAIELDTKGDYLRPISRYEGGTEMVAKAQIMDTYAADETIAIGDSITDWNLALAASLVFARPPLTRYLEEHKKPYLPWRDFIDIRNQLAEYLARVGH</sequence>
<proteinExistence type="inferred from homology"/>
<dbReference type="EMBL" id="JAZBJZ010000199">
    <property type="protein sequence ID" value="MEE3719973.1"/>
    <property type="molecule type" value="Genomic_DNA"/>
</dbReference>
<dbReference type="GO" id="GO:0036424">
    <property type="term" value="F:L-phosphoserine phosphatase activity"/>
    <property type="evidence" value="ECO:0007669"/>
    <property type="project" value="TreeGrafter"/>
</dbReference>
<evidence type="ECO:0000256" key="1">
    <source>
        <dbReference type="ARBA" id="ARBA00009184"/>
    </source>
</evidence>
<name>A0AAW9Q633_9CYAN</name>
<dbReference type="GO" id="GO:0006564">
    <property type="term" value="P:L-serine biosynthetic process"/>
    <property type="evidence" value="ECO:0007669"/>
    <property type="project" value="TreeGrafter"/>
</dbReference>
<dbReference type="AlphaFoldDB" id="A0AAW9Q633"/>
<gene>
    <name evidence="2" type="ORF">V2H45_24865</name>
</gene>
<dbReference type="GO" id="GO:0005737">
    <property type="term" value="C:cytoplasm"/>
    <property type="evidence" value="ECO:0007669"/>
    <property type="project" value="TreeGrafter"/>
</dbReference>
<dbReference type="InterPro" id="IPR050582">
    <property type="entry name" value="HAD-like_SerB"/>
</dbReference>
<comment type="similarity">
    <text evidence="1">Belongs to the HAD-like hydrolase superfamily. SerB family.</text>
</comment>
<comment type="caution">
    <text evidence="2">The sequence shown here is derived from an EMBL/GenBank/DDBJ whole genome shotgun (WGS) entry which is preliminary data.</text>
</comment>
<dbReference type="RefSeq" id="WP_330486411.1">
    <property type="nucleotide sequence ID" value="NZ_JAZBJZ010000199.1"/>
</dbReference>
<dbReference type="Proteomes" id="UP001333818">
    <property type="component" value="Unassembled WGS sequence"/>
</dbReference>
<reference evidence="2" key="1">
    <citation type="submission" date="2024-01" db="EMBL/GenBank/DDBJ databases">
        <title>Bank of Algae and Cyanobacteria of the Azores (BACA) strain genomes.</title>
        <authorList>
            <person name="Luz R."/>
            <person name="Cordeiro R."/>
            <person name="Fonseca A."/>
            <person name="Goncalves V."/>
        </authorList>
    </citation>
    <scope>NUCLEOTIDE SEQUENCE</scope>
    <source>
        <strain evidence="2">BACA0141</strain>
    </source>
</reference>
<dbReference type="Gene3D" id="3.40.50.1000">
    <property type="entry name" value="HAD superfamily/HAD-like"/>
    <property type="match status" value="1"/>
</dbReference>
<dbReference type="SUPFAM" id="SSF56784">
    <property type="entry name" value="HAD-like"/>
    <property type="match status" value="1"/>
</dbReference>
<dbReference type="Pfam" id="PF12710">
    <property type="entry name" value="HAD"/>
    <property type="match status" value="1"/>
</dbReference>